<evidence type="ECO:0000256" key="7">
    <source>
        <dbReference type="ARBA" id="ARBA00023146"/>
    </source>
</evidence>
<dbReference type="Pfam" id="PF13393">
    <property type="entry name" value="tRNA-synt_His"/>
    <property type="match status" value="1"/>
</dbReference>
<dbReference type="GO" id="GO:0005524">
    <property type="term" value="F:ATP binding"/>
    <property type="evidence" value="ECO:0007669"/>
    <property type="project" value="UniProtKB-UniRule"/>
</dbReference>
<accession>A0A8J6IYT3</accession>
<dbReference type="AlphaFoldDB" id="A0A8J6IYT3"/>
<keyword evidence="6 9" id="KW-0648">Protein biosynthesis</keyword>
<comment type="subunit">
    <text evidence="9">Homodimer.</text>
</comment>
<feature type="binding site" evidence="10">
    <location>
        <begin position="80"/>
        <end position="82"/>
    </location>
    <ligand>
        <name>L-histidine</name>
        <dbReference type="ChEBI" id="CHEBI:57595"/>
    </ligand>
</feature>
<feature type="binding site" evidence="10">
    <location>
        <position position="110"/>
    </location>
    <ligand>
        <name>L-histidine</name>
        <dbReference type="ChEBI" id="CHEBI:57595"/>
    </ligand>
</feature>
<dbReference type="GO" id="GO:0005737">
    <property type="term" value="C:cytoplasm"/>
    <property type="evidence" value="ECO:0007669"/>
    <property type="project" value="UniProtKB-SubCell"/>
</dbReference>
<name>A0A8J6IYT3_9FIRM</name>
<dbReference type="InterPro" id="IPR045864">
    <property type="entry name" value="aa-tRNA-synth_II/BPL/LPL"/>
</dbReference>
<feature type="binding site" evidence="10">
    <location>
        <position position="128"/>
    </location>
    <ligand>
        <name>L-histidine</name>
        <dbReference type="ChEBI" id="CHEBI:57595"/>
    </ligand>
</feature>
<keyword evidence="2 9" id="KW-0963">Cytoplasm</keyword>
<feature type="binding site" evidence="10">
    <location>
        <begin position="282"/>
        <end position="283"/>
    </location>
    <ligand>
        <name>L-histidine</name>
        <dbReference type="ChEBI" id="CHEBI:57595"/>
    </ligand>
</feature>
<evidence type="ECO:0000256" key="1">
    <source>
        <dbReference type="ARBA" id="ARBA00008226"/>
    </source>
</evidence>
<dbReference type="Gene3D" id="3.40.50.800">
    <property type="entry name" value="Anticodon-binding domain"/>
    <property type="match status" value="1"/>
</dbReference>
<gene>
    <name evidence="9 12" type="primary">hisS</name>
    <name evidence="12" type="ORF">H8S11_11325</name>
</gene>
<dbReference type="RefSeq" id="WP_186853213.1">
    <property type="nucleotide sequence ID" value="NZ_JACOPO010000008.1"/>
</dbReference>
<keyword evidence="3 9" id="KW-0436">Ligase</keyword>
<dbReference type="InterPro" id="IPR041715">
    <property type="entry name" value="HisRS-like_core"/>
</dbReference>
<dbReference type="GO" id="GO:0016740">
    <property type="term" value="F:transferase activity"/>
    <property type="evidence" value="ECO:0007669"/>
    <property type="project" value="UniProtKB-ARBA"/>
</dbReference>
<keyword evidence="5 9" id="KW-0067">ATP-binding</keyword>
<keyword evidence="13" id="KW-1185">Reference proteome</keyword>
<organism evidence="12 13">
    <name type="scientific">Flintibacter hominis</name>
    <dbReference type="NCBI Taxonomy" id="2763048"/>
    <lineage>
        <taxon>Bacteria</taxon>
        <taxon>Bacillati</taxon>
        <taxon>Bacillota</taxon>
        <taxon>Clostridia</taxon>
        <taxon>Eubacteriales</taxon>
        <taxon>Flintibacter</taxon>
    </lineage>
</organism>
<reference evidence="12" key="1">
    <citation type="submission" date="2020-08" db="EMBL/GenBank/DDBJ databases">
        <title>Genome public.</title>
        <authorList>
            <person name="Liu C."/>
            <person name="Sun Q."/>
        </authorList>
    </citation>
    <scope>NUCLEOTIDE SEQUENCE</scope>
    <source>
        <strain evidence="12">NSJ-23</strain>
    </source>
</reference>
<dbReference type="SUPFAM" id="SSF55681">
    <property type="entry name" value="Class II aaRS and biotin synthetases"/>
    <property type="match status" value="1"/>
</dbReference>
<comment type="subcellular location">
    <subcellularLocation>
        <location evidence="9">Cytoplasm</location>
    </subcellularLocation>
</comment>
<dbReference type="InterPro" id="IPR006195">
    <property type="entry name" value="aa-tRNA-synth_II"/>
</dbReference>
<keyword evidence="4 9" id="KW-0547">Nucleotide-binding</keyword>
<dbReference type="CDD" id="cd00773">
    <property type="entry name" value="HisRS-like_core"/>
    <property type="match status" value="1"/>
</dbReference>
<dbReference type="SUPFAM" id="SSF52954">
    <property type="entry name" value="Class II aaRS ABD-related"/>
    <property type="match status" value="1"/>
</dbReference>
<dbReference type="Pfam" id="PF03129">
    <property type="entry name" value="HGTP_anticodon"/>
    <property type="match status" value="1"/>
</dbReference>
<dbReference type="CDD" id="cd00859">
    <property type="entry name" value="HisRS_anticodon"/>
    <property type="match status" value="1"/>
</dbReference>
<dbReference type="InterPro" id="IPR015807">
    <property type="entry name" value="His-tRNA-ligase"/>
</dbReference>
<comment type="similarity">
    <text evidence="1 9">Belongs to the class-II aminoacyl-tRNA synthetase family.</text>
</comment>
<feature type="binding site" evidence="10">
    <location>
        <position position="278"/>
    </location>
    <ligand>
        <name>L-histidine</name>
        <dbReference type="ChEBI" id="CHEBI:57595"/>
    </ligand>
</feature>
<feature type="domain" description="Aminoacyl-transfer RNA synthetases class-II family profile" evidence="11">
    <location>
        <begin position="24"/>
        <end position="356"/>
    </location>
</feature>
<comment type="caution">
    <text evidence="12">The sequence shown here is derived from an EMBL/GenBank/DDBJ whole genome shotgun (WGS) entry which is preliminary data.</text>
</comment>
<keyword evidence="7 9" id="KW-0030">Aminoacyl-tRNA synthetase</keyword>
<dbReference type="InterPro" id="IPR004516">
    <property type="entry name" value="HisRS/HisZ"/>
</dbReference>
<dbReference type="InterPro" id="IPR004154">
    <property type="entry name" value="Anticodon-bd"/>
</dbReference>
<evidence type="ECO:0000256" key="4">
    <source>
        <dbReference type="ARBA" id="ARBA00022741"/>
    </source>
</evidence>
<evidence type="ECO:0000256" key="5">
    <source>
        <dbReference type="ARBA" id="ARBA00022840"/>
    </source>
</evidence>
<dbReference type="PANTHER" id="PTHR11476">
    <property type="entry name" value="HISTIDYL-TRNA SYNTHETASE"/>
    <property type="match status" value="1"/>
</dbReference>
<proteinExistence type="inferred from homology"/>
<evidence type="ECO:0000256" key="6">
    <source>
        <dbReference type="ARBA" id="ARBA00022917"/>
    </source>
</evidence>
<dbReference type="PROSITE" id="PS50862">
    <property type="entry name" value="AA_TRNA_LIGASE_II"/>
    <property type="match status" value="1"/>
</dbReference>
<protein>
    <recommendedName>
        <fullName evidence="9">Histidine--tRNA ligase</fullName>
        <ecNumber evidence="9">6.1.1.21</ecNumber>
    </recommendedName>
    <alternativeName>
        <fullName evidence="9">Histidyl-tRNA synthetase</fullName>
        <shortName evidence="9">HisRS</shortName>
    </alternativeName>
</protein>
<evidence type="ECO:0000256" key="2">
    <source>
        <dbReference type="ARBA" id="ARBA00022490"/>
    </source>
</evidence>
<dbReference type="Proteomes" id="UP000628736">
    <property type="component" value="Unassembled WGS sequence"/>
</dbReference>
<dbReference type="InterPro" id="IPR033656">
    <property type="entry name" value="HisRS_anticodon"/>
</dbReference>
<dbReference type="EC" id="6.1.1.21" evidence="9"/>
<dbReference type="HAMAP" id="MF_00127">
    <property type="entry name" value="His_tRNA_synth"/>
    <property type="match status" value="1"/>
</dbReference>
<dbReference type="GO" id="GO:0006427">
    <property type="term" value="P:histidyl-tRNA aminoacylation"/>
    <property type="evidence" value="ECO:0007669"/>
    <property type="project" value="UniProtKB-UniRule"/>
</dbReference>
<evidence type="ECO:0000313" key="13">
    <source>
        <dbReference type="Proteomes" id="UP000628736"/>
    </source>
</evidence>
<evidence type="ECO:0000259" key="11">
    <source>
        <dbReference type="PROSITE" id="PS50862"/>
    </source>
</evidence>
<dbReference type="NCBIfam" id="TIGR00442">
    <property type="entry name" value="hisS"/>
    <property type="match status" value="1"/>
</dbReference>
<feature type="binding site" evidence="10">
    <location>
        <position position="124"/>
    </location>
    <ligand>
        <name>L-histidine</name>
        <dbReference type="ChEBI" id="CHEBI:57595"/>
    </ligand>
</feature>
<dbReference type="InterPro" id="IPR036621">
    <property type="entry name" value="Anticodon-bd_dom_sf"/>
</dbReference>
<dbReference type="EMBL" id="JACOPO010000008">
    <property type="protein sequence ID" value="MBC5723400.1"/>
    <property type="molecule type" value="Genomic_DNA"/>
</dbReference>
<dbReference type="PIRSF" id="PIRSF001549">
    <property type="entry name" value="His-tRNA_synth"/>
    <property type="match status" value="1"/>
</dbReference>
<dbReference type="Gene3D" id="3.30.930.10">
    <property type="entry name" value="Bira Bifunctional Protein, Domain 2"/>
    <property type="match status" value="1"/>
</dbReference>
<evidence type="ECO:0000256" key="9">
    <source>
        <dbReference type="HAMAP-Rule" id="MF_00127"/>
    </source>
</evidence>
<evidence type="ECO:0000256" key="8">
    <source>
        <dbReference type="ARBA" id="ARBA00047639"/>
    </source>
</evidence>
<dbReference type="GO" id="GO:0140096">
    <property type="term" value="F:catalytic activity, acting on a protein"/>
    <property type="evidence" value="ECO:0007669"/>
    <property type="project" value="UniProtKB-ARBA"/>
</dbReference>
<evidence type="ECO:0000313" key="12">
    <source>
        <dbReference type="EMBL" id="MBC5723400.1"/>
    </source>
</evidence>
<evidence type="ECO:0000256" key="3">
    <source>
        <dbReference type="ARBA" id="ARBA00022598"/>
    </source>
</evidence>
<comment type="catalytic activity">
    <reaction evidence="8 9">
        <text>tRNA(His) + L-histidine + ATP = L-histidyl-tRNA(His) + AMP + diphosphate + H(+)</text>
        <dbReference type="Rhea" id="RHEA:17313"/>
        <dbReference type="Rhea" id="RHEA-COMP:9665"/>
        <dbReference type="Rhea" id="RHEA-COMP:9689"/>
        <dbReference type="ChEBI" id="CHEBI:15378"/>
        <dbReference type="ChEBI" id="CHEBI:30616"/>
        <dbReference type="ChEBI" id="CHEBI:33019"/>
        <dbReference type="ChEBI" id="CHEBI:57595"/>
        <dbReference type="ChEBI" id="CHEBI:78442"/>
        <dbReference type="ChEBI" id="CHEBI:78527"/>
        <dbReference type="ChEBI" id="CHEBI:456215"/>
        <dbReference type="EC" id="6.1.1.21"/>
    </reaction>
</comment>
<evidence type="ECO:0000256" key="10">
    <source>
        <dbReference type="PIRSR" id="PIRSR001549-1"/>
    </source>
</evidence>
<dbReference type="GO" id="GO:0004821">
    <property type="term" value="F:histidine-tRNA ligase activity"/>
    <property type="evidence" value="ECO:0007669"/>
    <property type="project" value="UniProtKB-UniRule"/>
</dbReference>
<sequence length="455" mass="50814">MSKVQPRTLSGFMELLPPQQAQFERMAAILRETYSLYGFTPLDTPLIESSEVLLAKGGGETEKQIYRFMKGDTDLSLRFDLTVPLAKYVAQNYGQLTFPFRRFQIGKVYRGERAQRGRFREFYQADIDVIGDGKLDISNEAEIPAIIYQAFSKMGLRRFQIRVNNRKILNGFYAMLGLTDKSGDIMRTVDKLDKIGGEKVAALLTGEDIGLTQDQADEILKFIAIKGCNGEVLAALEGYRGRHALFDTGLDELRTVTKYLAAFGVPESHFAVDLTIARGLDYYTGTVYETTMLDHPEIGSICSGGRYDNLAEYYTDKQLPGVGISIGLTRLFFVLEDQGYLNQNLNTAPADVLILPMTEDLSPAISLATTMRDAGIRTQIHGEQKKFKQKISYADKLAIPYVVFLGEDEIRAGVAAVKDLRTGEQVKLPSVEAVAHIRRGLEQLNRGTPIRDRES</sequence>
<dbReference type="PANTHER" id="PTHR11476:SF7">
    <property type="entry name" value="HISTIDINE--TRNA LIGASE"/>
    <property type="match status" value="1"/>
</dbReference>